<keyword evidence="4" id="KW-1185">Reference proteome</keyword>
<proteinExistence type="predicted"/>
<gene>
    <name evidence="3" type="ORF">AAP_06092</name>
</gene>
<dbReference type="VEuPathDB" id="FungiDB:AAP_06092"/>
<evidence type="ECO:0000313" key="3">
    <source>
        <dbReference type="EMBL" id="KZZ86902.1"/>
    </source>
</evidence>
<evidence type="ECO:0000256" key="2">
    <source>
        <dbReference type="SAM" id="MobiDB-lite"/>
    </source>
</evidence>
<protein>
    <submittedName>
        <fullName evidence="3">Uncharacterized protein</fullName>
    </submittedName>
</protein>
<accession>A0A162IC63</accession>
<dbReference type="EMBL" id="AZGZ01000043">
    <property type="protein sequence ID" value="KZZ86902.1"/>
    <property type="molecule type" value="Genomic_DNA"/>
</dbReference>
<evidence type="ECO:0000256" key="1">
    <source>
        <dbReference type="SAM" id="Coils"/>
    </source>
</evidence>
<feature type="region of interest" description="Disordered" evidence="2">
    <location>
        <begin position="116"/>
        <end position="136"/>
    </location>
</feature>
<dbReference type="AlphaFoldDB" id="A0A162IC63"/>
<reference evidence="3 4" key="1">
    <citation type="journal article" date="2016" name="Genome Biol. Evol.">
        <title>Divergent and convergent evolution of fungal pathogenicity.</title>
        <authorList>
            <person name="Shang Y."/>
            <person name="Xiao G."/>
            <person name="Zheng P."/>
            <person name="Cen K."/>
            <person name="Zhan S."/>
            <person name="Wang C."/>
        </authorList>
    </citation>
    <scope>NUCLEOTIDE SEQUENCE [LARGE SCALE GENOMIC DNA]</scope>
    <source>
        <strain evidence="3 4">ARSEF 7405</strain>
    </source>
</reference>
<dbReference type="Proteomes" id="UP000242877">
    <property type="component" value="Unassembled WGS sequence"/>
</dbReference>
<sequence length="149" mass="17660">MRSSVKEVPSTQSVKRAGVNMMFHMDKMQKFMGEGMKNQTDLMQRIRDRASAEDMRYSRSDGRTETLERRLSELSEEVKQLRAQNKVMEKNIKLLMEERAQKKKFHERVRHSHLVVTTSMPSQPARPQQPGMDFMSQPTQYWDYGVYER</sequence>
<evidence type="ECO:0000313" key="4">
    <source>
        <dbReference type="Proteomes" id="UP000242877"/>
    </source>
</evidence>
<comment type="caution">
    <text evidence="3">The sequence shown here is derived from an EMBL/GenBank/DDBJ whole genome shotgun (WGS) entry which is preliminary data.</text>
</comment>
<name>A0A162IC63_9EURO</name>
<organism evidence="3 4">
    <name type="scientific">Ascosphaera apis ARSEF 7405</name>
    <dbReference type="NCBI Taxonomy" id="392613"/>
    <lineage>
        <taxon>Eukaryota</taxon>
        <taxon>Fungi</taxon>
        <taxon>Dikarya</taxon>
        <taxon>Ascomycota</taxon>
        <taxon>Pezizomycotina</taxon>
        <taxon>Eurotiomycetes</taxon>
        <taxon>Eurotiomycetidae</taxon>
        <taxon>Onygenales</taxon>
        <taxon>Ascosphaeraceae</taxon>
        <taxon>Ascosphaera</taxon>
    </lineage>
</organism>
<feature type="coiled-coil region" evidence="1">
    <location>
        <begin position="64"/>
        <end position="98"/>
    </location>
</feature>
<feature type="compositionally biased region" description="Polar residues" evidence="2">
    <location>
        <begin position="116"/>
        <end position="126"/>
    </location>
</feature>
<keyword evidence="1" id="KW-0175">Coiled coil</keyword>